<dbReference type="Proteomes" id="UP000004259">
    <property type="component" value="Unassembled WGS sequence"/>
</dbReference>
<proteinExistence type="predicted"/>
<keyword evidence="2" id="KW-1185">Reference proteome</keyword>
<accession>E9S7G6</accession>
<dbReference type="STRING" id="246199.CUS_6177"/>
<evidence type="ECO:0000313" key="2">
    <source>
        <dbReference type="Proteomes" id="UP000004259"/>
    </source>
</evidence>
<gene>
    <name evidence="1" type="ORF">CUS_6177</name>
</gene>
<dbReference type="AlphaFoldDB" id="E9S7G6"/>
<name>E9S7G6_RUMAL</name>
<evidence type="ECO:0000313" key="1">
    <source>
        <dbReference type="EMBL" id="EGC04757.1"/>
    </source>
</evidence>
<dbReference type="EMBL" id="ADKM02000008">
    <property type="protein sequence ID" value="EGC04757.1"/>
    <property type="molecule type" value="Genomic_DNA"/>
</dbReference>
<reference evidence="1 2" key="1">
    <citation type="submission" date="2011-02" db="EMBL/GenBank/DDBJ databases">
        <authorList>
            <person name="Nelson K.E."/>
            <person name="Sutton G."/>
            <person name="Torralba M."/>
            <person name="Durkin S."/>
            <person name="Harkins D."/>
            <person name="Montgomery R."/>
            <person name="Ziemer C."/>
            <person name="Klaassens E."/>
            <person name="Ocuiv P."/>
            <person name="Morrison M."/>
        </authorList>
    </citation>
    <scope>NUCLEOTIDE SEQUENCE [LARGE SCALE GENOMIC DNA]</scope>
    <source>
        <strain evidence="1 2">8</strain>
    </source>
</reference>
<organism evidence="1 2">
    <name type="scientific">Ruminococcus albus 8</name>
    <dbReference type="NCBI Taxonomy" id="246199"/>
    <lineage>
        <taxon>Bacteria</taxon>
        <taxon>Bacillati</taxon>
        <taxon>Bacillota</taxon>
        <taxon>Clostridia</taxon>
        <taxon>Eubacteriales</taxon>
        <taxon>Oscillospiraceae</taxon>
        <taxon>Ruminococcus</taxon>
    </lineage>
</organism>
<dbReference type="eggNOG" id="ENOG50325A5">
    <property type="taxonomic scope" value="Bacteria"/>
</dbReference>
<dbReference type="RefSeq" id="WP_002846773.1">
    <property type="nucleotide sequence ID" value="NZ_ADKM02000008.1"/>
</dbReference>
<sequence length="205" mass="25006">MLFIQSLNTYYEKHGRSSEYARLRTGDLFRRIDVSKIGECEVFAQLISMRYDIRSGVSQAEPYSETYRKYGKSIFTEGTRDRYKNFNDLMQFIRIFKEDDRYRIMFCDENVEWCPTKRRGHNEAFCDTNSIYYHRDMLNETAFVLDKGGYGRIIYNNRYVDPDNQHWHYGWHIYNIISCDITECREKMFFQKQPEHEYRQLLDLR</sequence>
<dbReference type="OrthoDB" id="1819654at2"/>
<protein>
    <submittedName>
        <fullName evidence="1">Uncharacterized protein</fullName>
    </submittedName>
</protein>
<comment type="caution">
    <text evidence="1">The sequence shown here is derived from an EMBL/GenBank/DDBJ whole genome shotgun (WGS) entry which is preliminary data.</text>
</comment>